<organism evidence="1 2">
    <name type="scientific">Gluconacetobacter dulcium</name>
    <dbReference type="NCBI Taxonomy" id="2729096"/>
    <lineage>
        <taxon>Bacteria</taxon>
        <taxon>Pseudomonadati</taxon>
        <taxon>Pseudomonadota</taxon>
        <taxon>Alphaproteobacteria</taxon>
        <taxon>Acetobacterales</taxon>
        <taxon>Acetobacteraceae</taxon>
        <taxon>Gluconacetobacter</taxon>
    </lineage>
</organism>
<accession>A0A7W4PFY1</accession>
<gene>
    <name evidence="1" type="ORF">HLH44_00970</name>
</gene>
<evidence type="ECO:0000313" key="2">
    <source>
        <dbReference type="Proteomes" id="UP000530320"/>
    </source>
</evidence>
<evidence type="ECO:0000313" key="1">
    <source>
        <dbReference type="EMBL" id="MBB2196045.1"/>
    </source>
</evidence>
<proteinExistence type="predicted"/>
<dbReference type="Proteomes" id="UP000530320">
    <property type="component" value="Unassembled WGS sequence"/>
</dbReference>
<name>A0A7W4PFY1_9PROT</name>
<protein>
    <submittedName>
        <fullName evidence="1">Uncharacterized protein</fullName>
    </submittedName>
</protein>
<comment type="caution">
    <text evidence="1">The sequence shown here is derived from an EMBL/GenBank/DDBJ whole genome shotgun (WGS) entry which is preliminary data.</text>
</comment>
<dbReference type="RefSeq" id="WP_183007784.1">
    <property type="nucleotide sequence ID" value="NZ_JABEQP010000001.1"/>
</dbReference>
<dbReference type="EMBL" id="JABEQP010000001">
    <property type="protein sequence ID" value="MBB2196045.1"/>
    <property type="molecule type" value="Genomic_DNA"/>
</dbReference>
<reference evidence="1 2" key="1">
    <citation type="submission" date="2020-04" db="EMBL/GenBank/DDBJ databases">
        <title>Description of novel Gluconacetobacter.</title>
        <authorList>
            <person name="Sombolestani A."/>
        </authorList>
    </citation>
    <scope>NUCLEOTIDE SEQUENCE [LARGE SCALE GENOMIC DNA]</scope>
    <source>
        <strain evidence="1 2">LMG 22058</strain>
    </source>
</reference>
<sequence>MRGSVSVCRRDGMPSDRTATPWLSPGILRRLAVFERMRSSRTVRKGAAGLKSNRDLSAMVVLIIKTFNLFDRAGKLTVPADPMGDHA</sequence>
<dbReference type="AlphaFoldDB" id="A0A7W4PFY1"/>